<feature type="transmembrane region" description="Helical" evidence="1">
    <location>
        <begin position="322"/>
        <end position="343"/>
    </location>
</feature>
<comment type="caution">
    <text evidence="2">The sequence shown here is derived from an EMBL/GenBank/DDBJ whole genome shotgun (WGS) entry which is preliminary data.</text>
</comment>
<evidence type="ECO:0000313" key="2">
    <source>
        <dbReference type="EMBL" id="CAG9335927.1"/>
    </source>
</evidence>
<feature type="transmembrane region" description="Helical" evidence="1">
    <location>
        <begin position="117"/>
        <end position="139"/>
    </location>
</feature>
<feature type="transmembrane region" description="Helical" evidence="1">
    <location>
        <begin position="204"/>
        <end position="226"/>
    </location>
</feature>
<keyword evidence="1" id="KW-0472">Membrane</keyword>
<feature type="transmembrane region" description="Helical" evidence="1">
    <location>
        <begin position="1142"/>
        <end position="1164"/>
    </location>
</feature>
<dbReference type="EMBL" id="CAJZBQ010000063">
    <property type="protein sequence ID" value="CAG9335927.1"/>
    <property type="molecule type" value="Genomic_DNA"/>
</dbReference>
<feature type="transmembrane region" description="Helical" evidence="1">
    <location>
        <begin position="247"/>
        <end position="280"/>
    </location>
</feature>
<evidence type="ECO:0000256" key="1">
    <source>
        <dbReference type="SAM" id="Phobius"/>
    </source>
</evidence>
<feature type="transmembrane region" description="Helical" evidence="1">
    <location>
        <begin position="876"/>
        <end position="894"/>
    </location>
</feature>
<keyword evidence="1" id="KW-1133">Transmembrane helix</keyword>
<keyword evidence="3" id="KW-1185">Reference proteome</keyword>
<evidence type="ECO:0000313" key="3">
    <source>
        <dbReference type="Proteomes" id="UP001162131"/>
    </source>
</evidence>
<feature type="transmembrane region" description="Helical" evidence="1">
    <location>
        <begin position="146"/>
        <end position="163"/>
    </location>
</feature>
<reference evidence="2" key="1">
    <citation type="submission" date="2021-09" db="EMBL/GenBank/DDBJ databases">
        <authorList>
            <consortium name="AG Swart"/>
            <person name="Singh M."/>
            <person name="Singh A."/>
            <person name="Seah K."/>
            <person name="Emmerich C."/>
        </authorList>
    </citation>
    <scope>NUCLEOTIDE SEQUENCE</scope>
    <source>
        <strain evidence="2">ATCC30299</strain>
    </source>
</reference>
<organism evidence="2 3">
    <name type="scientific">Blepharisma stoltei</name>
    <dbReference type="NCBI Taxonomy" id="1481888"/>
    <lineage>
        <taxon>Eukaryota</taxon>
        <taxon>Sar</taxon>
        <taxon>Alveolata</taxon>
        <taxon>Ciliophora</taxon>
        <taxon>Postciliodesmatophora</taxon>
        <taxon>Heterotrichea</taxon>
        <taxon>Heterotrichida</taxon>
        <taxon>Blepharismidae</taxon>
        <taxon>Blepharisma</taxon>
    </lineage>
</organism>
<gene>
    <name evidence="2" type="ORF">BSTOLATCC_MIC65244</name>
</gene>
<feature type="transmembrane region" description="Helical" evidence="1">
    <location>
        <begin position="62"/>
        <end position="85"/>
    </location>
</feature>
<name>A0AAU9KEI2_9CILI</name>
<dbReference type="Proteomes" id="UP001162131">
    <property type="component" value="Unassembled WGS sequence"/>
</dbReference>
<proteinExistence type="predicted"/>
<feature type="transmembrane region" description="Helical" evidence="1">
    <location>
        <begin position="1347"/>
        <end position="1370"/>
    </location>
</feature>
<keyword evidence="1" id="KW-0812">Transmembrane</keyword>
<sequence>MYEESIKSRAASSYKFGTIICKRSDLYKRLEVDRASHYKTALFETLLRLGNSDFKTKASKEYLIINCIVLFIRKIQLLSIILLTFENSKNITLESFLNWLLKLTRFDILCGEFNLQFIFLFILISTLWGFFISFCLIYFQIYYKRNAISIPLVLVAKILWWTYENILFVPYLYSVGVYSKYTFFDNSTEITEYDNKNLSDYNTYWAIPLILGFPIIVIAIFFRTIYNCKPYYTKKFKRNRMYSLITLKDFFFQIILVFLSFYSSDLFFNIFCAIFSIYMAFQYFLYLPFVAVFDNLFEANTWILMLFGVISHQLSVRTNAKSVRALIIFFIYPCSWIIMDYFMNRNFDCAFNTKNQNPYCIEFKIRQLLLKTKSKNLHNNLRSQIKAIFTEATKEFLSFKLLFVWESLFYLRYEKDKSLALLKLSKINFSSQNISRFWKQDNKGKKKFFSYPDIEAEFLYYYYYKKLINEESEKNLMLIRYIRDINQLNTKDLEVACDLWELYTKLSNISEHSPRIISKFCSILANSKKKYEKKAEKMMKRHHLDPLVLEIYGSYKEDLLGDIEGKTLLDNSKNLKGTQILGIDKSSGAKFQGMAIMVVSGMPNTIGDILYLNEEIQKLLVIDNVDDYLGTSFTQFIPPPFDVIHNDILRRGLIFSDRKEVFRPKLFLITTKRYCVEVTMHFRVSFFKQTPYFIADFNEKDYNSNIILYSSEEEIYATSKNIHQIIGSRQGSIFEVLNNISYYFEKYELGTIFEYHEDFTISMQRAKLQIDDSTLEVLYIMNDDFFAQIKNLGKESAIESDEWDYKSNYNSHTTILQTKSNAKLEPAISHSYFTTMHSGIENNKNAKNAENTKMIKNIESNSEKVMKFCNSMNMKVRFSVICLLGIIIATLLLEKYLIKDLNLSIFISNFATMRFLGLSILSDSRSLDLLSQGYNLSSTETAYRTSLQTNLLNLKIVLTSTNSNILNYSYLTNYLAENEIIAVEKLSSNLYRTYKINLFQALQKIIQEGSAIVNTKFSNFSDIQTNLFYIYWNFPGETFRCLNASIYSTAKEMQENTLSVLELLKYLKILTFIPTLLIIALSVRDIINLEKYNKKNWNSLSSLNIKRKVVLKEKLIDRLYNFHSLKVDEVQLKRTNKKIYSFIWKSFIFKILCLELLSIFYYFISIYVLQNQISDALISQTDYRFSSGLRRSLTATTYFWAREQFLDKSNASFITNMLHDSNPFPSIPHKLQFLIDDYKHCQKFINYGPLKKYYNDEMVSLMIGNPCTQLNNTIAKCQSSYISMGIVPSVEVYIDEVRRVTNYKKTDWKDIIKLEQYSKLISSSVSSMVNIFMNTTNAQVADTLDNLVITTLLYFLLMIIIAMLIVFTAVNKMKSDLIDKIEVLKYFEG</sequence>
<protein>
    <submittedName>
        <fullName evidence="2">Uncharacterized protein</fullName>
    </submittedName>
</protein>
<accession>A0AAU9KEI2</accession>